<keyword evidence="4" id="KW-1003">Cell membrane</keyword>
<dbReference type="GO" id="GO:0015031">
    <property type="term" value="P:protein transport"/>
    <property type="evidence" value="ECO:0007669"/>
    <property type="project" value="UniProtKB-KW"/>
</dbReference>
<evidence type="ECO:0000259" key="10">
    <source>
        <dbReference type="PROSITE" id="PS52015"/>
    </source>
</evidence>
<proteinExistence type="inferred from homology"/>
<keyword evidence="5" id="KW-0997">Cell inner membrane</keyword>
<evidence type="ECO:0000256" key="7">
    <source>
        <dbReference type="ARBA" id="ARBA00022927"/>
    </source>
</evidence>
<keyword evidence="3" id="KW-0813">Transport</keyword>
<comment type="similarity">
    <text evidence="2">Belongs to the TonB family.</text>
</comment>
<reference evidence="11 12" key="1">
    <citation type="submission" date="2015-11" db="EMBL/GenBank/DDBJ databases">
        <title>Solirubrum puertoriconensis gen. nov. an environmental bacteria isolated in Puerto Rico.</title>
        <authorList>
            <person name="Cuebas-Irizarry M.F."/>
            <person name="Montalvo-Rodriguez R."/>
        </authorList>
    </citation>
    <scope>NUCLEOTIDE SEQUENCE [LARGE SCALE GENOMIC DNA]</scope>
    <source>
        <strain evidence="11 12">MC1A</strain>
    </source>
</reference>
<evidence type="ECO:0000256" key="8">
    <source>
        <dbReference type="ARBA" id="ARBA00022989"/>
    </source>
</evidence>
<dbReference type="InterPro" id="IPR003538">
    <property type="entry name" value="TonB"/>
</dbReference>
<evidence type="ECO:0000256" key="5">
    <source>
        <dbReference type="ARBA" id="ARBA00022519"/>
    </source>
</evidence>
<comment type="caution">
    <text evidence="11">The sequence shown here is derived from an EMBL/GenBank/DDBJ whole genome shotgun (WGS) entry which is preliminary data.</text>
</comment>
<dbReference type="NCBIfam" id="TIGR01352">
    <property type="entry name" value="tonB_Cterm"/>
    <property type="match status" value="2"/>
</dbReference>
<keyword evidence="6" id="KW-0812">Transmembrane</keyword>
<dbReference type="PANTHER" id="PTHR33446:SF2">
    <property type="entry name" value="PROTEIN TONB"/>
    <property type="match status" value="1"/>
</dbReference>
<accession>A0A9X0L3D6</accession>
<feature type="domain" description="TonB C-terminal" evidence="10">
    <location>
        <begin position="14"/>
        <end position="110"/>
    </location>
</feature>
<name>A0A9X0L3D6_SOLP1</name>
<dbReference type="GO" id="GO:0031992">
    <property type="term" value="F:energy transducer activity"/>
    <property type="evidence" value="ECO:0007669"/>
    <property type="project" value="InterPro"/>
</dbReference>
<dbReference type="EMBL" id="LNAL01000008">
    <property type="protein sequence ID" value="KUG06382.1"/>
    <property type="molecule type" value="Genomic_DNA"/>
</dbReference>
<keyword evidence="8" id="KW-1133">Transmembrane helix</keyword>
<dbReference type="GO" id="GO:0030288">
    <property type="term" value="C:outer membrane-bounded periplasmic space"/>
    <property type="evidence" value="ECO:0007669"/>
    <property type="project" value="InterPro"/>
</dbReference>
<dbReference type="InterPro" id="IPR051045">
    <property type="entry name" value="TonB-dependent_transducer"/>
</dbReference>
<evidence type="ECO:0000313" key="11">
    <source>
        <dbReference type="EMBL" id="KUG06382.1"/>
    </source>
</evidence>
<gene>
    <name evidence="11" type="ORF">ASU33_03225</name>
</gene>
<evidence type="ECO:0000256" key="9">
    <source>
        <dbReference type="ARBA" id="ARBA00023136"/>
    </source>
</evidence>
<dbReference type="GO" id="GO:0098797">
    <property type="term" value="C:plasma membrane protein complex"/>
    <property type="evidence" value="ECO:0007669"/>
    <property type="project" value="TreeGrafter"/>
</dbReference>
<dbReference type="InterPro" id="IPR037682">
    <property type="entry name" value="TonB_C"/>
</dbReference>
<keyword evidence="9" id="KW-0472">Membrane</keyword>
<evidence type="ECO:0000256" key="4">
    <source>
        <dbReference type="ARBA" id="ARBA00022475"/>
    </source>
</evidence>
<dbReference type="AlphaFoldDB" id="A0A9X0L3D6"/>
<evidence type="ECO:0000256" key="6">
    <source>
        <dbReference type="ARBA" id="ARBA00022692"/>
    </source>
</evidence>
<feature type="domain" description="TonB C-terminal" evidence="10">
    <location>
        <begin position="251"/>
        <end position="347"/>
    </location>
</feature>
<comment type="subcellular location">
    <subcellularLocation>
        <location evidence="1">Cell inner membrane</location>
        <topology evidence="1">Single-pass membrane protein</topology>
        <orientation evidence="1">Periplasmic side</orientation>
    </subcellularLocation>
</comment>
<dbReference type="GO" id="GO:0055085">
    <property type="term" value="P:transmembrane transport"/>
    <property type="evidence" value="ECO:0007669"/>
    <property type="project" value="InterPro"/>
</dbReference>
<dbReference type="InterPro" id="IPR006260">
    <property type="entry name" value="TonB/TolA_C"/>
</dbReference>
<dbReference type="Proteomes" id="UP000054223">
    <property type="component" value="Unassembled WGS sequence"/>
</dbReference>
<dbReference type="PANTHER" id="PTHR33446">
    <property type="entry name" value="PROTEIN TONB-RELATED"/>
    <property type="match status" value="1"/>
</dbReference>
<evidence type="ECO:0000313" key="12">
    <source>
        <dbReference type="Proteomes" id="UP000054223"/>
    </source>
</evidence>
<evidence type="ECO:0000256" key="2">
    <source>
        <dbReference type="ARBA" id="ARBA00006555"/>
    </source>
</evidence>
<dbReference type="Pfam" id="PF03544">
    <property type="entry name" value="TonB_C"/>
    <property type="match status" value="2"/>
</dbReference>
<dbReference type="PRINTS" id="PR01374">
    <property type="entry name" value="TONBPROTEIN"/>
</dbReference>
<keyword evidence="7" id="KW-0653">Protein transport</keyword>
<evidence type="ECO:0000256" key="1">
    <source>
        <dbReference type="ARBA" id="ARBA00004383"/>
    </source>
</evidence>
<dbReference type="Gene3D" id="3.30.1150.10">
    <property type="match status" value="3"/>
</dbReference>
<dbReference type="GO" id="GO:0015891">
    <property type="term" value="P:siderophore transport"/>
    <property type="evidence" value="ECO:0007669"/>
    <property type="project" value="InterPro"/>
</dbReference>
<sequence length="356" mass="38236">MYTFAEQMPKFRGSGSDSIYAFINKNRQYPAEAAAQRLDGKVFVNFVVNPTGAVEHAKIVKSSNPVFEAEALRLVQMMPAWEPGKQNGRAVHVAQTLQINFPLPPVQPLLPGPRPVTEAYPPKPVGGQEALAAHLKNTLPYPEAARQAKTSALVFVKVLIDSTGQVLDATPFSTKGRQRNASKALQAPDKELIAAATSALHTGLTWQAAKRNGKAVKGSAVVPVLFDGLSGTVTLLNQIRLFPTEPPAIPGGPDAVLRFLSQNVKYPPSALRAGSQGQVIVFLEVSEEGRVENPIVVNSADPELDSEAVRAISQMPPVYPALENGKPVRSFFLVPVTFTIKGPITRPAPGARAYTR</sequence>
<protein>
    <recommendedName>
        <fullName evidence="10">TonB C-terminal domain-containing protein</fullName>
    </recommendedName>
</protein>
<dbReference type="PROSITE" id="PS52015">
    <property type="entry name" value="TONB_CTD"/>
    <property type="match status" value="2"/>
</dbReference>
<keyword evidence="12" id="KW-1185">Reference proteome</keyword>
<evidence type="ECO:0000256" key="3">
    <source>
        <dbReference type="ARBA" id="ARBA00022448"/>
    </source>
</evidence>
<organism evidence="11 12">
    <name type="scientific">Solirubrum puertoriconensis</name>
    <dbReference type="NCBI Taxonomy" id="1751427"/>
    <lineage>
        <taxon>Bacteria</taxon>
        <taxon>Pseudomonadati</taxon>
        <taxon>Bacteroidota</taxon>
        <taxon>Cytophagia</taxon>
        <taxon>Cytophagales</taxon>
    </lineage>
</organism>
<dbReference type="SUPFAM" id="SSF74653">
    <property type="entry name" value="TolA/TonB C-terminal domain"/>
    <property type="match status" value="3"/>
</dbReference>